<dbReference type="InterPro" id="IPR011051">
    <property type="entry name" value="RmlC_Cupin_sf"/>
</dbReference>
<protein>
    <submittedName>
        <fullName evidence="3">UDP-2-acetamido-2,6-dideoxy-beta-L-talose 4-dehydrogenase</fullName>
    </submittedName>
</protein>
<organism evidence="3 4">
    <name type="scientific">Steroidobacter agaridevorans</name>
    <dbReference type="NCBI Taxonomy" id="2695856"/>
    <lineage>
        <taxon>Bacteria</taxon>
        <taxon>Pseudomonadati</taxon>
        <taxon>Pseudomonadota</taxon>
        <taxon>Gammaproteobacteria</taxon>
        <taxon>Steroidobacterales</taxon>
        <taxon>Steroidobacteraceae</taxon>
        <taxon>Steroidobacter</taxon>
    </lineage>
</organism>
<accession>A0A829YGV4</accession>
<dbReference type="SUPFAM" id="SSF51182">
    <property type="entry name" value="RmlC-like cupins"/>
    <property type="match status" value="1"/>
</dbReference>
<gene>
    <name evidence="3" type="ORF">GCM10011487_40280</name>
</gene>
<dbReference type="Pfam" id="PF14667">
    <property type="entry name" value="Polysacc_synt_C"/>
    <property type="match status" value="1"/>
</dbReference>
<sequence length="369" mass="40775">MNVLVTGANGFIGRNLAVRLGELPGVEVLRCTRQSSAEELTALVARADFIFHLAGVNRPRDPAEFTSGNVDLTTRLCDAVKSCGRRVPIVYASSIQAELDNPYGRSKLQAERELRGLHAETGCPVHLLRLPGVFGKWCRPDYNSVVATFCHNIARELPIQIADPGVVLRLVYIDDVVAAMLGLMQKPDASPDLFAPAPAPYSITLGDLAAQIRAFRNCRTTLIGERVGTGLTRALYATYVSYLPPQDFVYSLPQYGDTRGVFVEMLKTVDSGQFSYFTAHAGVTRGGHYHHTKTEKFLVVRGTALFRFRQLVTGEYHEVRTSGAQPQVVETIPGWTHDITNVGDEEMVVMLWANEIFDRQRPDTIAKPL</sequence>
<proteinExistence type="predicted"/>
<dbReference type="EMBL" id="BLJN01000004">
    <property type="protein sequence ID" value="GFE82028.1"/>
    <property type="molecule type" value="Genomic_DNA"/>
</dbReference>
<feature type="domain" description="Capsular polysaccharide assembling protein CapF C-terminal" evidence="2">
    <location>
        <begin position="256"/>
        <end position="365"/>
    </location>
</feature>
<evidence type="ECO:0000259" key="2">
    <source>
        <dbReference type="Pfam" id="PF14667"/>
    </source>
</evidence>
<dbReference type="InterPro" id="IPR050177">
    <property type="entry name" value="Lipid_A_modif_metabolic_enz"/>
</dbReference>
<dbReference type="InterPro" id="IPR014710">
    <property type="entry name" value="RmlC-like_jellyroll"/>
</dbReference>
<dbReference type="NCBIfam" id="NF047837">
    <property type="entry name" value="UDPAcbARedWbcJ"/>
    <property type="match status" value="1"/>
</dbReference>
<dbReference type="PANTHER" id="PTHR43245">
    <property type="entry name" value="BIFUNCTIONAL POLYMYXIN RESISTANCE PROTEIN ARNA"/>
    <property type="match status" value="1"/>
</dbReference>
<dbReference type="PANTHER" id="PTHR43245:SF55">
    <property type="entry name" value="NAD(P)-BINDING DOMAIN-CONTAINING PROTEIN"/>
    <property type="match status" value="1"/>
</dbReference>
<dbReference type="AlphaFoldDB" id="A0A829YGV4"/>
<name>A0A829YGV4_9GAMM</name>
<dbReference type="SUPFAM" id="SSF51735">
    <property type="entry name" value="NAD(P)-binding Rossmann-fold domains"/>
    <property type="match status" value="1"/>
</dbReference>
<reference evidence="4" key="1">
    <citation type="submission" date="2020-01" db="EMBL/GenBank/DDBJ databases">
        <title>'Steroidobacter agaridevorans' sp. nov., agar-degrading bacteria isolated from rhizosphere soils.</title>
        <authorList>
            <person name="Ikenaga M."/>
            <person name="Kataoka M."/>
            <person name="Murouchi A."/>
            <person name="Katsuragi S."/>
            <person name="Sakai M."/>
        </authorList>
    </citation>
    <scope>NUCLEOTIDE SEQUENCE [LARGE SCALE GENOMIC DNA]</scope>
    <source>
        <strain evidence="4">YU21-B</strain>
    </source>
</reference>
<dbReference type="CDD" id="cd07007">
    <property type="entry name" value="cupin_CapF-like_C"/>
    <property type="match status" value="1"/>
</dbReference>
<dbReference type="InterPro" id="IPR001509">
    <property type="entry name" value="Epimerase_deHydtase"/>
</dbReference>
<evidence type="ECO:0000313" key="3">
    <source>
        <dbReference type="EMBL" id="GFE82028.1"/>
    </source>
</evidence>
<dbReference type="Gene3D" id="3.40.50.720">
    <property type="entry name" value="NAD(P)-binding Rossmann-like Domain"/>
    <property type="match status" value="1"/>
</dbReference>
<keyword evidence="4" id="KW-1185">Reference proteome</keyword>
<comment type="caution">
    <text evidence="3">The sequence shown here is derived from an EMBL/GenBank/DDBJ whole genome shotgun (WGS) entry which is preliminary data.</text>
</comment>
<dbReference type="InterPro" id="IPR036291">
    <property type="entry name" value="NAD(P)-bd_dom_sf"/>
</dbReference>
<dbReference type="InterPro" id="IPR029303">
    <property type="entry name" value="CapF_C"/>
</dbReference>
<feature type="domain" description="NAD-dependent epimerase/dehydratase" evidence="1">
    <location>
        <begin position="3"/>
        <end position="190"/>
    </location>
</feature>
<dbReference type="Pfam" id="PF01370">
    <property type="entry name" value="Epimerase"/>
    <property type="match status" value="1"/>
</dbReference>
<dbReference type="Proteomes" id="UP000445000">
    <property type="component" value="Unassembled WGS sequence"/>
</dbReference>
<evidence type="ECO:0000313" key="4">
    <source>
        <dbReference type="Proteomes" id="UP000445000"/>
    </source>
</evidence>
<dbReference type="Gene3D" id="2.60.120.10">
    <property type="entry name" value="Jelly Rolls"/>
    <property type="match status" value="1"/>
</dbReference>
<dbReference type="RefSeq" id="WP_161813709.1">
    <property type="nucleotide sequence ID" value="NZ_BLJN01000004.1"/>
</dbReference>
<evidence type="ECO:0000259" key="1">
    <source>
        <dbReference type="Pfam" id="PF01370"/>
    </source>
</evidence>